<keyword evidence="2" id="KW-1185">Reference proteome</keyword>
<evidence type="ECO:0000313" key="2">
    <source>
        <dbReference type="Proteomes" id="UP000029228"/>
    </source>
</evidence>
<protein>
    <submittedName>
        <fullName evidence="1">Chromosome partition protein MukB</fullName>
    </submittedName>
</protein>
<name>A0A090SLL8_9VIBR</name>
<reference evidence="1 2" key="1">
    <citation type="submission" date="2014-09" db="EMBL/GenBank/DDBJ databases">
        <title>Vibrio maritimus JCM 19235. (C45) whole genome shotgun sequence.</title>
        <authorList>
            <person name="Sawabe T."/>
            <person name="Meirelles P."/>
            <person name="Nakanishi M."/>
            <person name="Sayaka M."/>
            <person name="Hattori M."/>
            <person name="Ohkuma M."/>
        </authorList>
    </citation>
    <scope>NUCLEOTIDE SEQUENCE [LARGE SCALE GENOMIC DNA]</scope>
    <source>
        <strain evidence="2">JCM19235</strain>
    </source>
</reference>
<sequence>MASLKSSHQAKLETVQEFKAELQEYGIVPDESALERAEKRVMSCT</sequence>
<reference evidence="1 2" key="2">
    <citation type="submission" date="2014-09" db="EMBL/GenBank/DDBJ databases">
        <authorList>
            <consortium name="NBRP consortium"/>
            <person name="Sawabe T."/>
            <person name="Meirelles P."/>
            <person name="Nakanishi M."/>
            <person name="Sayaka M."/>
            <person name="Hattori M."/>
            <person name="Ohkuma M."/>
        </authorList>
    </citation>
    <scope>NUCLEOTIDE SEQUENCE [LARGE SCALE GENOMIC DNA]</scope>
    <source>
        <strain evidence="2">JCM19235</strain>
    </source>
</reference>
<proteinExistence type="predicted"/>
<comment type="caution">
    <text evidence="1">The sequence shown here is derived from an EMBL/GenBank/DDBJ whole genome shotgun (WGS) entry which is preliminary data.</text>
</comment>
<dbReference type="AlphaFoldDB" id="A0A090SLL8"/>
<organism evidence="1 2">
    <name type="scientific">Vibrio maritimus</name>
    <dbReference type="NCBI Taxonomy" id="990268"/>
    <lineage>
        <taxon>Bacteria</taxon>
        <taxon>Pseudomonadati</taxon>
        <taxon>Pseudomonadota</taxon>
        <taxon>Gammaproteobacteria</taxon>
        <taxon>Vibrionales</taxon>
        <taxon>Vibrionaceae</taxon>
        <taxon>Vibrio</taxon>
    </lineage>
</organism>
<accession>A0A090SLL8</accession>
<dbReference type="STRING" id="990268.JCM19235_4497"/>
<dbReference type="EMBL" id="BBMR01000005">
    <property type="protein sequence ID" value="GAL20297.1"/>
    <property type="molecule type" value="Genomic_DNA"/>
</dbReference>
<dbReference type="Proteomes" id="UP000029228">
    <property type="component" value="Unassembled WGS sequence"/>
</dbReference>
<evidence type="ECO:0000313" key="1">
    <source>
        <dbReference type="EMBL" id="GAL20297.1"/>
    </source>
</evidence>
<gene>
    <name evidence="1" type="ORF">JCM19235_4497</name>
</gene>